<dbReference type="Pfam" id="PF01966">
    <property type="entry name" value="HD"/>
    <property type="match status" value="1"/>
</dbReference>
<feature type="domain" description="HD" evidence="1">
    <location>
        <begin position="37"/>
        <end position="150"/>
    </location>
</feature>
<dbReference type="InterPro" id="IPR003607">
    <property type="entry name" value="HD/PDEase_dom"/>
</dbReference>
<dbReference type="SUPFAM" id="SSF109604">
    <property type="entry name" value="HD-domain/PDEase-like"/>
    <property type="match status" value="1"/>
</dbReference>
<dbReference type="Gene3D" id="1.10.3210.10">
    <property type="entry name" value="Hypothetical protein af1432"/>
    <property type="match status" value="1"/>
</dbReference>
<gene>
    <name evidence="2" type="ORF">H9964_01370</name>
</gene>
<dbReference type="EMBL" id="DXBB01000029">
    <property type="protein sequence ID" value="HIZ72212.1"/>
    <property type="molecule type" value="Genomic_DNA"/>
</dbReference>
<reference evidence="2" key="1">
    <citation type="journal article" date="2021" name="PeerJ">
        <title>Extensive microbial diversity within the chicken gut microbiome revealed by metagenomics and culture.</title>
        <authorList>
            <person name="Gilroy R."/>
            <person name="Ravi A."/>
            <person name="Getino M."/>
            <person name="Pursley I."/>
            <person name="Horton D.L."/>
            <person name="Alikhan N.F."/>
            <person name="Baker D."/>
            <person name="Gharbi K."/>
            <person name="Hall N."/>
            <person name="Watson M."/>
            <person name="Adriaenssens E.M."/>
            <person name="Foster-Nyarko E."/>
            <person name="Jarju S."/>
            <person name="Secka A."/>
            <person name="Antonio M."/>
            <person name="Oren A."/>
            <person name="Chaudhuri R.R."/>
            <person name="La Ragione R."/>
            <person name="Hildebrand F."/>
            <person name="Pallen M.J."/>
        </authorList>
    </citation>
    <scope>NUCLEOTIDE SEQUENCE</scope>
    <source>
        <strain evidence="2">ChiW7-2402</strain>
    </source>
</reference>
<evidence type="ECO:0000313" key="2">
    <source>
        <dbReference type="EMBL" id="HIZ72212.1"/>
    </source>
</evidence>
<dbReference type="AlphaFoldDB" id="A0A9D2G4D8"/>
<protein>
    <submittedName>
        <fullName evidence="2">HD domain-containing protein</fullName>
    </submittedName>
</protein>
<dbReference type="CDD" id="cd00077">
    <property type="entry name" value="HDc"/>
    <property type="match status" value="1"/>
</dbReference>
<proteinExistence type="predicted"/>
<sequence>MENGLSPIGQERYRRWHRFLLEKVPFLHEDSFCHAKDHCARVLLFCIRLSEACGLGEGETEVLCTAAVFHDCRRFDDGRDVGHGQRAAEEYRARCASLGLCFDARVAVIMAYHDRHDALGEQTISEHFTADASPVIRLYRIFKDADALDRFRFGPQELDERYLRTEEARSLIPFARSLFLGDKSDEGAGASYNSFGREGRDGSHL</sequence>
<evidence type="ECO:0000313" key="3">
    <source>
        <dbReference type="Proteomes" id="UP000824102"/>
    </source>
</evidence>
<comment type="caution">
    <text evidence="2">The sequence shown here is derived from an EMBL/GenBank/DDBJ whole genome shotgun (WGS) entry which is preliminary data.</text>
</comment>
<dbReference type="Proteomes" id="UP000824102">
    <property type="component" value="Unassembled WGS sequence"/>
</dbReference>
<reference evidence="2" key="2">
    <citation type="submission" date="2021-04" db="EMBL/GenBank/DDBJ databases">
        <authorList>
            <person name="Gilroy R."/>
        </authorList>
    </citation>
    <scope>NUCLEOTIDE SEQUENCE</scope>
    <source>
        <strain evidence="2">ChiW7-2402</strain>
    </source>
</reference>
<name>A0A9D2G4D8_9FIRM</name>
<accession>A0A9D2G4D8</accession>
<dbReference type="InterPro" id="IPR006674">
    <property type="entry name" value="HD_domain"/>
</dbReference>
<organism evidence="2 3">
    <name type="scientific">Candidatus Gallimonas intestinavium</name>
    <dbReference type="NCBI Taxonomy" id="2838603"/>
    <lineage>
        <taxon>Bacteria</taxon>
        <taxon>Bacillati</taxon>
        <taxon>Bacillota</taxon>
        <taxon>Clostridia</taxon>
        <taxon>Candidatus Gallimonas</taxon>
    </lineage>
</organism>
<evidence type="ECO:0000259" key="1">
    <source>
        <dbReference type="Pfam" id="PF01966"/>
    </source>
</evidence>